<dbReference type="InterPro" id="IPR005202">
    <property type="entry name" value="TF_GRAS"/>
</dbReference>
<keyword evidence="2" id="KW-0804">Transcription</keyword>
<feature type="region of interest" description="SAW" evidence="3">
    <location>
        <begin position="322"/>
        <end position="390"/>
    </location>
</feature>
<organism evidence="4 5">
    <name type="scientific">Acorus calamus</name>
    <name type="common">Sweet flag</name>
    <dbReference type="NCBI Taxonomy" id="4465"/>
    <lineage>
        <taxon>Eukaryota</taxon>
        <taxon>Viridiplantae</taxon>
        <taxon>Streptophyta</taxon>
        <taxon>Embryophyta</taxon>
        <taxon>Tracheophyta</taxon>
        <taxon>Spermatophyta</taxon>
        <taxon>Magnoliopsida</taxon>
        <taxon>Liliopsida</taxon>
        <taxon>Acoraceae</taxon>
        <taxon>Acorus</taxon>
    </lineage>
</organism>
<keyword evidence="1" id="KW-0805">Transcription regulation</keyword>
<reference evidence="4" key="2">
    <citation type="submission" date="2023-06" db="EMBL/GenBank/DDBJ databases">
        <authorList>
            <person name="Ma L."/>
            <person name="Liu K.-W."/>
            <person name="Li Z."/>
            <person name="Hsiao Y.-Y."/>
            <person name="Qi Y."/>
            <person name="Fu T."/>
            <person name="Tang G."/>
            <person name="Zhang D."/>
            <person name="Sun W.-H."/>
            <person name="Liu D.-K."/>
            <person name="Li Y."/>
            <person name="Chen G.-Z."/>
            <person name="Liu X.-D."/>
            <person name="Liao X.-Y."/>
            <person name="Jiang Y.-T."/>
            <person name="Yu X."/>
            <person name="Hao Y."/>
            <person name="Huang J."/>
            <person name="Zhao X.-W."/>
            <person name="Ke S."/>
            <person name="Chen Y.-Y."/>
            <person name="Wu W.-L."/>
            <person name="Hsu J.-L."/>
            <person name="Lin Y.-F."/>
            <person name="Huang M.-D."/>
            <person name="Li C.-Y."/>
            <person name="Huang L."/>
            <person name="Wang Z.-W."/>
            <person name="Zhao X."/>
            <person name="Zhong W.-Y."/>
            <person name="Peng D.-H."/>
            <person name="Ahmad S."/>
            <person name="Lan S."/>
            <person name="Zhang J.-S."/>
            <person name="Tsai W.-C."/>
            <person name="Van De Peer Y."/>
            <person name="Liu Z.-J."/>
        </authorList>
    </citation>
    <scope>NUCLEOTIDE SEQUENCE</scope>
    <source>
        <strain evidence="4">CP</strain>
        <tissue evidence="4">Leaves</tissue>
    </source>
</reference>
<evidence type="ECO:0000256" key="1">
    <source>
        <dbReference type="ARBA" id="ARBA00023015"/>
    </source>
</evidence>
<gene>
    <name evidence="4" type="primary">SCL32</name>
    <name evidence="4" type="ORF">QJS10_CPA09g01339</name>
</gene>
<dbReference type="PROSITE" id="PS50985">
    <property type="entry name" value="GRAS"/>
    <property type="match status" value="1"/>
</dbReference>
<dbReference type="AlphaFoldDB" id="A0AAV9E1N3"/>
<evidence type="ECO:0000313" key="4">
    <source>
        <dbReference type="EMBL" id="KAK1307573.1"/>
    </source>
</evidence>
<keyword evidence="5" id="KW-1185">Reference proteome</keyword>
<comment type="caution">
    <text evidence="3">Lacks conserved residue(s) required for the propagation of feature annotation.</text>
</comment>
<reference evidence="4" key="1">
    <citation type="journal article" date="2023" name="Nat. Commun.">
        <title>Diploid and tetraploid genomes of Acorus and the evolution of monocots.</title>
        <authorList>
            <person name="Ma L."/>
            <person name="Liu K.W."/>
            <person name="Li Z."/>
            <person name="Hsiao Y.Y."/>
            <person name="Qi Y."/>
            <person name="Fu T."/>
            <person name="Tang G.D."/>
            <person name="Zhang D."/>
            <person name="Sun W.H."/>
            <person name="Liu D.K."/>
            <person name="Li Y."/>
            <person name="Chen G.Z."/>
            <person name="Liu X.D."/>
            <person name="Liao X.Y."/>
            <person name="Jiang Y.T."/>
            <person name="Yu X."/>
            <person name="Hao Y."/>
            <person name="Huang J."/>
            <person name="Zhao X.W."/>
            <person name="Ke S."/>
            <person name="Chen Y.Y."/>
            <person name="Wu W.L."/>
            <person name="Hsu J.L."/>
            <person name="Lin Y.F."/>
            <person name="Huang M.D."/>
            <person name="Li C.Y."/>
            <person name="Huang L."/>
            <person name="Wang Z.W."/>
            <person name="Zhao X."/>
            <person name="Zhong W.Y."/>
            <person name="Peng D.H."/>
            <person name="Ahmad S."/>
            <person name="Lan S."/>
            <person name="Zhang J.S."/>
            <person name="Tsai W.C."/>
            <person name="Van de Peer Y."/>
            <person name="Liu Z.J."/>
        </authorList>
    </citation>
    <scope>NUCLEOTIDE SEQUENCE</scope>
    <source>
        <strain evidence="4">CP</strain>
    </source>
</reference>
<feature type="short sequence motif" description="VHIID" evidence="3">
    <location>
        <begin position="145"/>
        <end position="149"/>
    </location>
</feature>
<comment type="caution">
    <text evidence="4">The sequence shown here is derived from an EMBL/GenBank/DDBJ whole genome shotgun (WGS) entry which is preliminary data.</text>
</comment>
<sequence length="392" mass="43408">MKANLRNNNTPPQPLPIRGCHASTTLDGSCIEKLLLHCSAALEAADATVAQQVMWVLNNVASSGARGGGDTNQRLASWFLRALVSRAAALWPTFSSPGLSGPPARPMSITKLAGYVDLLPWHRFGFCAANRAIIDAISGGDHNKLHVLDFGVAQCMQWPTLIDSLSKHPNGPPSRLRITIASDRPPVPPFLDVPLDEVGVRLTNFARSRGVSFEFRATADPFTLDDDDEALIVNCQNWLRYLPDSSAPDGFLEKVRKLGPELVIVVDEDSNVDSRSLQKRVSECFNYVWIPFDALETFLAKDDERRVEYKADLGRKIEDGRWMERLESGAQWTERIRRAGFVRAAFGEGAVEEVKGLLDEHASGWGMKREEDMLVLTWKGHNSVFASAWVPC</sequence>
<name>A0AAV9E1N3_ACOCL</name>
<evidence type="ECO:0000256" key="2">
    <source>
        <dbReference type="ARBA" id="ARBA00023163"/>
    </source>
</evidence>
<evidence type="ECO:0000256" key="3">
    <source>
        <dbReference type="PROSITE-ProRule" id="PRU01191"/>
    </source>
</evidence>
<dbReference type="EMBL" id="JAUJYO010000009">
    <property type="protein sequence ID" value="KAK1307573.1"/>
    <property type="molecule type" value="Genomic_DNA"/>
</dbReference>
<dbReference type="PANTHER" id="PTHR31636">
    <property type="entry name" value="OSJNBA0084A10.13 PROTEIN-RELATED"/>
    <property type="match status" value="1"/>
</dbReference>
<accession>A0AAV9E1N3</accession>
<evidence type="ECO:0000313" key="5">
    <source>
        <dbReference type="Proteomes" id="UP001180020"/>
    </source>
</evidence>
<dbReference type="Pfam" id="PF03514">
    <property type="entry name" value="GRAS"/>
    <property type="match status" value="1"/>
</dbReference>
<dbReference type="Proteomes" id="UP001180020">
    <property type="component" value="Unassembled WGS sequence"/>
</dbReference>
<protein>
    <submittedName>
        <fullName evidence="4">Scarecrow-like protein 32</fullName>
    </submittedName>
</protein>
<proteinExistence type="inferred from homology"/>
<comment type="similarity">
    <text evidence="3">Belongs to the GRAS family.</text>
</comment>